<evidence type="ECO:0000256" key="1">
    <source>
        <dbReference type="SAM" id="SignalP"/>
    </source>
</evidence>
<keyword evidence="3" id="KW-1185">Reference proteome</keyword>
<sequence>MKAILQSALLGLLIATSLISTDVEARKFKEEEVHEALRNTRRVQQSYGSSKQVYFDFGKYYWRLDIRPPVLEVGWEFEQKQPLIYRGTAPWTTAGAGTSFTITATGVTQMKAYRMRVKAKGRANAYIKSMLNIDKLFYNDLIFDLDEFVAYVFADLYIVYADQSIQTAGTSTTPYWTIPLDVYNTMNICWSYGYSYTDLTMAVESLFKYPNCYKMVINSLTDWSQWTSIITSFGSKQYLFGFLDSCTMSDDAVTLPFWEFSPISEDQVDQVWASNDILSAPSGGTISIPDTGNPNGFFYNTPKANIVSALAAWGTGTAGSFPTSCLFQY</sequence>
<comment type="caution">
    <text evidence="2">The sequence shown here is derived from an EMBL/GenBank/DDBJ whole genome shotgun (WGS) entry which is preliminary data.</text>
</comment>
<organism evidence="2 3">
    <name type="scientific">Halteria grandinella</name>
    <dbReference type="NCBI Taxonomy" id="5974"/>
    <lineage>
        <taxon>Eukaryota</taxon>
        <taxon>Sar</taxon>
        <taxon>Alveolata</taxon>
        <taxon>Ciliophora</taxon>
        <taxon>Intramacronucleata</taxon>
        <taxon>Spirotrichea</taxon>
        <taxon>Stichotrichia</taxon>
        <taxon>Sporadotrichida</taxon>
        <taxon>Halteriidae</taxon>
        <taxon>Halteria</taxon>
    </lineage>
</organism>
<dbReference type="EMBL" id="RRYP01012542">
    <property type="protein sequence ID" value="TNV77041.1"/>
    <property type="molecule type" value="Genomic_DNA"/>
</dbReference>
<evidence type="ECO:0000313" key="3">
    <source>
        <dbReference type="Proteomes" id="UP000785679"/>
    </source>
</evidence>
<keyword evidence="1" id="KW-0732">Signal</keyword>
<gene>
    <name evidence="2" type="ORF">FGO68_gene6784</name>
</gene>
<name>A0A8J8NKR9_HALGN</name>
<evidence type="ECO:0000313" key="2">
    <source>
        <dbReference type="EMBL" id="TNV77041.1"/>
    </source>
</evidence>
<proteinExistence type="predicted"/>
<accession>A0A8J8NKR9</accession>
<dbReference type="Proteomes" id="UP000785679">
    <property type="component" value="Unassembled WGS sequence"/>
</dbReference>
<feature type="chain" id="PRO_5035213761" evidence="1">
    <location>
        <begin position="26"/>
        <end position="329"/>
    </location>
</feature>
<reference evidence="2" key="1">
    <citation type="submission" date="2019-06" db="EMBL/GenBank/DDBJ databases">
        <authorList>
            <person name="Zheng W."/>
        </authorList>
    </citation>
    <scope>NUCLEOTIDE SEQUENCE</scope>
    <source>
        <strain evidence="2">QDHG01</strain>
    </source>
</reference>
<protein>
    <submittedName>
        <fullName evidence="2">Uncharacterized protein</fullName>
    </submittedName>
</protein>
<dbReference type="AlphaFoldDB" id="A0A8J8NKR9"/>
<feature type="signal peptide" evidence="1">
    <location>
        <begin position="1"/>
        <end position="25"/>
    </location>
</feature>